<dbReference type="InterPro" id="IPR011009">
    <property type="entry name" value="Kinase-like_dom_sf"/>
</dbReference>
<accession>A0A1U7JD32</accession>
<dbReference type="Gene3D" id="3.90.1200.10">
    <property type="match status" value="1"/>
</dbReference>
<evidence type="ECO:0000313" key="2">
    <source>
        <dbReference type="EMBL" id="OKL42615.1"/>
    </source>
</evidence>
<protein>
    <recommendedName>
        <fullName evidence="1">Aminoglycoside phosphotransferase domain-containing protein</fullName>
    </recommendedName>
</protein>
<dbReference type="InterPro" id="IPR002575">
    <property type="entry name" value="Aminoglycoside_PTrfase"/>
</dbReference>
<feature type="domain" description="Aminoglycoside phosphotransferase" evidence="1">
    <location>
        <begin position="25"/>
        <end position="263"/>
    </location>
</feature>
<proteinExistence type="predicted"/>
<dbReference type="Proteomes" id="UP000185783">
    <property type="component" value="Unassembled WGS sequence"/>
</dbReference>
<organism evidence="2 3">
    <name type="scientific">Pseudovibrio exalbescens</name>
    <dbReference type="NCBI Taxonomy" id="197461"/>
    <lineage>
        <taxon>Bacteria</taxon>
        <taxon>Pseudomonadati</taxon>
        <taxon>Pseudomonadota</taxon>
        <taxon>Alphaproteobacteria</taxon>
        <taxon>Hyphomicrobiales</taxon>
        <taxon>Stappiaceae</taxon>
        <taxon>Pseudovibrio</taxon>
    </lineage>
</organism>
<dbReference type="EMBL" id="LVVZ01000041">
    <property type="protein sequence ID" value="OKL42615.1"/>
    <property type="molecule type" value="Genomic_DNA"/>
</dbReference>
<comment type="caution">
    <text evidence="2">The sequence shown here is derived from an EMBL/GenBank/DDBJ whole genome shotgun (WGS) entry which is preliminary data.</text>
</comment>
<gene>
    <name evidence="2" type="ORF">A3843_18375</name>
</gene>
<evidence type="ECO:0000313" key="3">
    <source>
        <dbReference type="Proteomes" id="UP000185783"/>
    </source>
</evidence>
<dbReference type="AlphaFoldDB" id="A0A1U7JD32"/>
<evidence type="ECO:0000259" key="1">
    <source>
        <dbReference type="Pfam" id="PF01636"/>
    </source>
</evidence>
<dbReference type="SUPFAM" id="SSF56112">
    <property type="entry name" value="Protein kinase-like (PK-like)"/>
    <property type="match status" value="1"/>
</dbReference>
<keyword evidence="3" id="KW-1185">Reference proteome</keyword>
<dbReference type="Pfam" id="PF01636">
    <property type="entry name" value="APH"/>
    <property type="match status" value="1"/>
</dbReference>
<reference evidence="2 3" key="1">
    <citation type="submission" date="2016-03" db="EMBL/GenBank/DDBJ databases">
        <title>Genome sequence of Nesiotobacter sp. nov., a moderately halophilic alphaproteobacterium isolated from the Yellow Sea, China.</title>
        <authorList>
            <person name="Zhang G."/>
            <person name="Zhang R."/>
        </authorList>
    </citation>
    <scope>NUCLEOTIDE SEQUENCE [LARGE SCALE GENOMIC DNA]</scope>
    <source>
        <strain evidence="2 3">WB1-6</strain>
    </source>
</reference>
<name>A0A1U7JD32_9HYPH</name>
<dbReference type="STRING" id="197461.A3843_18375"/>
<sequence length="333" mass="37749">MHADKAVVEAVYTHLAGDEPPAFRGAINDVYRLAWRGRHFCIRVRRSDDLFAYEKTFPKEPLAAALLNRTTLETAVLDQELDRCVARLTSLPVGRGEPFVHQPKLVFYDFSRMVAPHVFTVSEWVTHTSIRDAALYDKAGAVLHELHAPRFSSFKRRLDEAWQPAAQWLSTQIVQLKHLRGVEAEVEAVENRIKQIGPQTSRFTLAHNDYHPLNWLEEGAGLKVIDWDNATIAPPEVDLVKVKYWAKLDADGNYRPDHAAYEAFLRAYQTAGGQIDRAMLAVCELLWLPKIIAFEQAREAQGLETRPFPGSQQMREALKALLHSEDLKVGHAV</sequence>